<sequence>MAAGAVLLARPARFACQKQGVPWPGLEAGGPRRRDKNGVNRCNTGITIKQQDCHAHPHHINGCAIGGSLTQACTTEDNAQVEWQ</sequence>
<accession>A0A6A0ABP7</accession>
<evidence type="ECO:0000313" key="2">
    <source>
        <dbReference type="Proteomes" id="UP000485058"/>
    </source>
</evidence>
<reference evidence="1 2" key="1">
    <citation type="submission" date="2020-02" db="EMBL/GenBank/DDBJ databases">
        <title>Draft genome sequence of Haematococcus lacustris strain NIES-144.</title>
        <authorList>
            <person name="Morimoto D."/>
            <person name="Nakagawa S."/>
            <person name="Yoshida T."/>
            <person name="Sawayama S."/>
        </authorList>
    </citation>
    <scope>NUCLEOTIDE SEQUENCE [LARGE SCALE GENOMIC DNA]</scope>
    <source>
        <strain evidence="1 2">NIES-144</strain>
    </source>
</reference>
<feature type="non-terminal residue" evidence="1">
    <location>
        <position position="1"/>
    </location>
</feature>
<proteinExistence type="predicted"/>
<comment type="caution">
    <text evidence="1">The sequence shown here is derived from an EMBL/GenBank/DDBJ whole genome shotgun (WGS) entry which is preliminary data.</text>
</comment>
<name>A0A6A0ABP7_HAELA</name>
<feature type="non-terminal residue" evidence="1">
    <location>
        <position position="84"/>
    </location>
</feature>
<dbReference type="EMBL" id="BLLF01004747">
    <property type="protein sequence ID" value="GFH30175.1"/>
    <property type="molecule type" value="Genomic_DNA"/>
</dbReference>
<evidence type="ECO:0000313" key="1">
    <source>
        <dbReference type="EMBL" id="GFH30175.1"/>
    </source>
</evidence>
<dbReference type="Proteomes" id="UP000485058">
    <property type="component" value="Unassembled WGS sequence"/>
</dbReference>
<protein>
    <submittedName>
        <fullName evidence="1">Uncharacterized protein</fullName>
    </submittedName>
</protein>
<dbReference type="AlphaFoldDB" id="A0A6A0ABP7"/>
<keyword evidence="2" id="KW-1185">Reference proteome</keyword>
<gene>
    <name evidence="1" type="ORF">HaLaN_28974</name>
</gene>
<organism evidence="1 2">
    <name type="scientific">Haematococcus lacustris</name>
    <name type="common">Green alga</name>
    <name type="synonym">Haematococcus pluvialis</name>
    <dbReference type="NCBI Taxonomy" id="44745"/>
    <lineage>
        <taxon>Eukaryota</taxon>
        <taxon>Viridiplantae</taxon>
        <taxon>Chlorophyta</taxon>
        <taxon>core chlorophytes</taxon>
        <taxon>Chlorophyceae</taxon>
        <taxon>CS clade</taxon>
        <taxon>Chlamydomonadales</taxon>
        <taxon>Haematococcaceae</taxon>
        <taxon>Haematococcus</taxon>
    </lineage>
</organism>